<dbReference type="EMBL" id="JAAGWQ010000124">
    <property type="protein sequence ID" value="KAF5665335.1"/>
    <property type="molecule type" value="Genomic_DNA"/>
</dbReference>
<dbReference type="InterPro" id="IPR029044">
    <property type="entry name" value="Nucleotide-diphossugar_trans"/>
</dbReference>
<keyword evidence="2" id="KW-0812">Transmembrane</keyword>
<dbReference type="OrthoDB" id="2014201at2759"/>
<sequence length="462" mass="53780">MLASTNRLLRLSPAVLLITTCFIFMWMMKNGNQENSLGDSWRAYNENQKDAASPATTPPVSDEDLQDYEADMDEMDKELEEYENEMNRVYELEAEEGDEGNDDEGDGDKGSEDGDDDGFEDVFPELNEAAGGDVPAFTRLNNSVLYPTKDGVDWAKFAYIQYVTNEDYLCNSVMAFETLDRLRSRADRVMMYPGEMLAPDAEESDTIAGQLLIKARDEYNVKLQPIEIQRREGDDLTWAESFTKLLVFNQTQYDRVLYLDSDGMVLQPMDELFKLPPCPVAMPRAYWLYQDEHPSKVLSSQLMVVQPSKVEFERILEKMETIDKNDYDMEIVNELYLDSALVLPHRQYNMLSAEYRRENHSDYLGSDREEWDPIAAYNEAKFVHFSDWPVPKPWIQDLELRQEYEPQCRMVNDELSCTEREIWNKLYTDFAVTRKRVCKVVDKSQLKAEEKKSFWNLGITRH</sequence>
<dbReference type="GO" id="GO:0016740">
    <property type="term" value="F:transferase activity"/>
    <property type="evidence" value="ECO:0007669"/>
    <property type="project" value="UniProtKB-KW"/>
</dbReference>
<dbReference type="SUPFAM" id="SSF53448">
    <property type="entry name" value="Nucleotide-diphospho-sugar transferases"/>
    <property type="match status" value="1"/>
</dbReference>
<proteinExistence type="predicted"/>
<organism evidence="3 4">
    <name type="scientific">Fusarium heterosporum</name>
    <dbReference type="NCBI Taxonomy" id="42747"/>
    <lineage>
        <taxon>Eukaryota</taxon>
        <taxon>Fungi</taxon>
        <taxon>Dikarya</taxon>
        <taxon>Ascomycota</taxon>
        <taxon>Pezizomycotina</taxon>
        <taxon>Sordariomycetes</taxon>
        <taxon>Hypocreomycetidae</taxon>
        <taxon>Hypocreales</taxon>
        <taxon>Nectriaceae</taxon>
        <taxon>Fusarium</taxon>
        <taxon>Fusarium heterosporum species complex</taxon>
    </lineage>
</organism>
<keyword evidence="2" id="KW-1133">Transmembrane helix</keyword>
<feature type="region of interest" description="Disordered" evidence="1">
    <location>
        <begin position="94"/>
        <end position="122"/>
    </location>
</feature>
<evidence type="ECO:0000256" key="2">
    <source>
        <dbReference type="SAM" id="Phobius"/>
    </source>
</evidence>
<evidence type="ECO:0000256" key="1">
    <source>
        <dbReference type="SAM" id="MobiDB-lite"/>
    </source>
</evidence>
<keyword evidence="3" id="KW-0808">Transferase</keyword>
<evidence type="ECO:0000313" key="4">
    <source>
        <dbReference type="Proteomes" id="UP000567885"/>
    </source>
</evidence>
<evidence type="ECO:0000313" key="3">
    <source>
        <dbReference type="EMBL" id="KAF5665335.1"/>
    </source>
</evidence>
<dbReference type="PANTHER" id="PTHR11183">
    <property type="entry name" value="GLYCOGENIN SUBFAMILY MEMBER"/>
    <property type="match status" value="1"/>
</dbReference>
<dbReference type="Gene3D" id="3.90.550.10">
    <property type="entry name" value="Spore Coat Polysaccharide Biosynthesis Protein SpsA, Chain A"/>
    <property type="match status" value="1"/>
</dbReference>
<accession>A0A8H5T477</accession>
<dbReference type="InterPro" id="IPR050587">
    <property type="entry name" value="GNT1/Glycosyltrans_8"/>
</dbReference>
<gene>
    <name evidence="3" type="ORF">FHETE_6695</name>
</gene>
<name>A0A8H5T477_FUSHE</name>
<protein>
    <submittedName>
        <fullName evidence="3">Glucose n-acetyltransferase 1</fullName>
    </submittedName>
</protein>
<dbReference type="AlphaFoldDB" id="A0A8H5T477"/>
<comment type="caution">
    <text evidence="3">The sequence shown here is derived from an EMBL/GenBank/DDBJ whole genome shotgun (WGS) entry which is preliminary data.</text>
</comment>
<keyword evidence="4" id="KW-1185">Reference proteome</keyword>
<reference evidence="3 4" key="1">
    <citation type="submission" date="2020-05" db="EMBL/GenBank/DDBJ databases">
        <title>Identification and distribution of gene clusters putatively required for synthesis of sphingolipid metabolism inhibitors in phylogenetically diverse species of the filamentous fungus Fusarium.</title>
        <authorList>
            <person name="Kim H.-S."/>
            <person name="Busman M."/>
            <person name="Brown D.W."/>
            <person name="Divon H."/>
            <person name="Uhlig S."/>
            <person name="Proctor R.H."/>
        </authorList>
    </citation>
    <scope>NUCLEOTIDE SEQUENCE [LARGE SCALE GENOMIC DNA]</scope>
    <source>
        <strain evidence="3 4">NRRL 20693</strain>
    </source>
</reference>
<keyword evidence="2" id="KW-0472">Membrane</keyword>
<feature type="compositionally biased region" description="Acidic residues" evidence="1">
    <location>
        <begin position="113"/>
        <end position="122"/>
    </location>
</feature>
<feature type="compositionally biased region" description="Acidic residues" evidence="1">
    <location>
        <begin position="94"/>
        <end position="106"/>
    </location>
</feature>
<feature type="transmembrane region" description="Helical" evidence="2">
    <location>
        <begin position="7"/>
        <end position="28"/>
    </location>
</feature>
<dbReference type="Proteomes" id="UP000567885">
    <property type="component" value="Unassembled WGS sequence"/>
</dbReference>